<sequence>MVLSSENLVDTNTQMGFAWAEISDCYTDNVPPIIFQGATAFNLSSTKAEIYAVVTALILCPNDSEITFYTDSQNVIDTYQKISNKLTSIQKVLKNSNIAWRLIDHIIIDKTLSVTFFKVKAHSGNQFNDLSDELANSARTLPPIEINSTRLLMTPLWDCFGPIDRDIRNFSRNLRVR</sequence>
<dbReference type="SUPFAM" id="SSF53098">
    <property type="entry name" value="Ribonuclease H-like"/>
    <property type="match status" value="1"/>
</dbReference>
<reference evidence="2 3" key="1">
    <citation type="submission" date="2016-04" db="EMBL/GenBank/DDBJ databases">
        <title>Genome analyses suggest a sexual origin of heterokaryosis in a supposedly ancient asexual fungus.</title>
        <authorList>
            <person name="Ropars J."/>
            <person name="Sedzielewska K."/>
            <person name="Noel J."/>
            <person name="Charron P."/>
            <person name="Farinelli L."/>
            <person name="Marton T."/>
            <person name="Kruger M."/>
            <person name="Pelin A."/>
            <person name="Brachmann A."/>
            <person name="Corradi N."/>
        </authorList>
    </citation>
    <scope>NUCLEOTIDE SEQUENCE [LARGE SCALE GENOMIC DNA]</scope>
    <source>
        <strain evidence="2 3">C2</strain>
    </source>
</reference>
<dbReference type="EMBL" id="LLXL01002466">
    <property type="protein sequence ID" value="PKK60773.1"/>
    <property type="molecule type" value="Genomic_DNA"/>
</dbReference>
<dbReference type="InterPro" id="IPR012337">
    <property type="entry name" value="RNaseH-like_sf"/>
</dbReference>
<feature type="domain" description="RNase H type-1" evidence="1">
    <location>
        <begin position="27"/>
        <end position="140"/>
    </location>
</feature>
<dbReference type="VEuPathDB" id="FungiDB:RhiirFUN_004309"/>
<proteinExistence type="predicted"/>
<dbReference type="InterPro" id="IPR036397">
    <property type="entry name" value="RNaseH_sf"/>
</dbReference>
<dbReference type="PROSITE" id="PS50879">
    <property type="entry name" value="RNASE_H_1"/>
    <property type="match status" value="1"/>
</dbReference>
<name>A0A2N1MGL0_9GLOM</name>
<dbReference type="VEuPathDB" id="FungiDB:RhiirA1_390814"/>
<dbReference type="InterPro" id="IPR002156">
    <property type="entry name" value="RNaseH_domain"/>
</dbReference>
<dbReference type="Proteomes" id="UP000233469">
    <property type="component" value="Unassembled WGS sequence"/>
</dbReference>
<gene>
    <name evidence="2" type="ORF">RhiirC2_718881</name>
</gene>
<protein>
    <recommendedName>
        <fullName evidence="1">RNase H type-1 domain-containing protein</fullName>
    </recommendedName>
</protein>
<dbReference type="GO" id="GO:0003676">
    <property type="term" value="F:nucleic acid binding"/>
    <property type="evidence" value="ECO:0007669"/>
    <property type="project" value="InterPro"/>
</dbReference>
<dbReference type="Pfam" id="PF00075">
    <property type="entry name" value="RNase_H"/>
    <property type="match status" value="1"/>
</dbReference>
<dbReference type="AlphaFoldDB" id="A0A2N1MGL0"/>
<evidence type="ECO:0000313" key="2">
    <source>
        <dbReference type="EMBL" id="PKK60773.1"/>
    </source>
</evidence>
<evidence type="ECO:0000313" key="3">
    <source>
        <dbReference type="Proteomes" id="UP000233469"/>
    </source>
</evidence>
<reference evidence="2 3" key="2">
    <citation type="submission" date="2017-10" db="EMBL/GenBank/DDBJ databases">
        <title>Extensive intraspecific genome diversity in a model arbuscular mycorrhizal fungus.</title>
        <authorList>
            <person name="Chen E.C.H."/>
            <person name="Morin E."/>
            <person name="Baudet D."/>
            <person name="Noel J."/>
            <person name="Ndikumana S."/>
            <person name="Charron P."/>
            <person name="St-Onge C."/>
            <person name="Giorgi J."/>
            <person name="Grigoriev I.V."/>
            <person name="Roux C."/>
            <person name="Martin F.M."/>
            <person name="Corradi N."/>
        </authorList>
    </citation>
    <scope>NUCLEOTIDE SEQUENCE [LARGE SCALE GENOMIC DNA]</scope>
    <source>
        <strain evidence="2 3">C2</strain>
    </source>
</reference>
<accession>A0A2N1MGL0</accession>
<organism evidence="2 3">
    <name type="scientific">Rhizophagus irregularis</name>
    <dbReference type="NCBI Taxonomy" id="588596"/>
    <lineage>
        <taxon>Eukaryota</taxon>
        <taxon>Fungi</taxon>
        <taxon>Fungi incertae sedis</taxon>
        <taxon>Mucoromycota</taxon>
        <taxon>Glomeromycotina</taxon>
        <taxon>Glomeromycetes</taxon>
        <taxon>Glomerales</taxon>
        <taxon>Glomeraceae</taxon>
        <taxon>Rhizophagus</taxon>
    </lineage>
</organism>
<comment type="caution">
    <text evidence="2">The sequence shown here is derived from an EMBL/GenBank/DDBJ whole genome shotgun (WGS) entry which is preliminary data.</text>
</comment>
<evidence type="ECO:0000259" key="1">
    <source>
        <dbReference type="PROSITE" id="PS50879"/>
    </source>
</evidence>
<dbReference type="Gene3D" id="3.30.420.10">
    <property type="entry name" value="Ribonuclease H-like superfamily/Ribonuclease H"/>
    <property type="match status" value="1"/>
</dbReference>
<dbReference type="VEuPathDB" id="FungiDB:FUN_021508"/>
<dbReference type="GO" id="GO:0004523">
    <property type="term" value="F:RNA-DNA hybrid ribonuclease activity"/>
    <property type="evidence" value="ECO:0007669"/>
    <property type="project" value="InterPro"/>
</dbReference>